<keyword evidence="4 10" id="KW-1133">Transmembrane helix</keyword>
<evidence type="ECO:0000313" key="12">
    <source>
        <dbReference type="Proteomes" id="UP000280188"/>
    </source>
</evidence>
<keyword evidence="3 10" id="KW-0812">Transmembrane</keyword>
<dbReference type="InterPro" id="IPR050368">
    <property type="entry name" value="ClC-type_chloride_channel"/>
</dbReference>
<evidence type="ECO:0000256" key="7">
    <source>
        <dbReference type="ARBA" id="ARBA00023173"/>
    </source>
</evidence>
<reference evidence="11 12" key="1">
    <citation type="journal article" date="2018" name="Microbiol. Resour. Announc.">
        <title>Complete Genome Sequence of Acidithiobacillus ferridurans JCM 18981.</title>
        <authorList>
            <person name="Miyauchi T."/>
            <person name="Kouzuma A."/>
            <person name="Abe T."/>
            <person name="Watanabe K."/>
        </authorList>
    </citation>
    <scope>NUCLEOTIDE SEQUENCE [LARGE SCALE GENOMIC DNA]</scope>
    <source>
        <strain evidence="12">ATCC 33020 / DSM 29468 / JCM 18981 / 11Fe</strain>
    </source>
</reference>
<keyword evidence="2" id="KW-0813">Transport</keyword>
<evidence type="ECO:0000313" key="11">
    <source>
        <dbReference type="EMBL" id="BBF65201.1"/>
    </source>
</evidence>
<protein>
    <submittedName>
        <fullName evidence="11">H(+)/Cl(-) exchange transporter ClcA</fullName>
    </submittedName>
</protein>
<feature type="transmembrane region" description="Helical" evidence="10">
    <location>
        <begin position="271"/>
        <end position="296"/>
    </location>
</feature>
<dbReference type="GO" id="GO:0005254">
    <property type="term" value="F:chloride channel activity"/>
    <property type="evidence" value="ECO:0007669"/>
    <property type="project" value="UniProtKB-KW"/>
</dbReference>
<feature type="transmembrane region" description="Helical" evidence="10">
    <location>
        <begin position="351"/>
        <end position="368"/>
    </location>
</feature>
<dbReference type="GO" id="GO:0034707">
    <property type="term" value="C:chloride channel complex"/>
    <property type="evidence" value="ECO:0007669"/>
    <property type="project" value="UniProtKB-KW"/>
</dbReference>
<keyword evidence="8" id="KW-0868">Chloride</keyword>
<feature type="transmembrane region" description="Helical" evidence="10">
    <location>
        <begin position="308"/>
        <end position="330"/>
    </location>
</feature>
<evidence type="ECO:0000256" key="8">
    <source>
        <dbReference type="ARBA" id="ARBA00023214"/>
    </source>
</evidence>
<evidence type="ECO:0000256" key="9">
    <source>
        <dbReference type="ARBA" id="ARBA00023303"/>
    </source>
</evidence>
<proteinExistence type="predicted"/>
<feature type="transmembrane region" description="Helical" evidence="10">
    <location>
        <begin position="436"/>
        <end position="454"/>
    </location>
</feature>
<evidence type="ECO:0000256" key="1">
    <source>
        <dbReference type="ARBA" id="ARBA00004141"/>
    </source>
</evidence>
<dbReference type="Pfam" id="PF00654">
    <property type="entry name" value="Voltage_CLC"/>
    <property type="match status" value="1"/>
</dbReference>
<feature type="transmembrane region" description="Helical" evidence="10">
    <location>
        <begin position="100"/>
        <end position="121"/>
    </location>
</feature>
<feature type="transmembrane region" description="Helical" evidence="10">
    <location>
        <begin position="404"/>
        <end position="430"/>
    </location>
</feature>
<dbReference type="AlphaFoldDB" id="A0A2Z6IHC8"/>
<dbReference type="PANTHER" id="PTHR43427:SF6">
    <property type="entry name" value="CHLORIDE CHANNEL PROTEIN CLC-E"/>
    <property type="match status" value="1"/>
</dbReference>
<dbReference type="RefSeq" id="WP_126604691.1">
    <property type="nucleotide sequence ID" value="NZ_AP018795.1"/>
</dbReference>
<dbReference type="InterPro" id="IPR001807">
    <property type="entry name" value="ClC"/>
</dbReference>
<dbReference type="Proteomes" id="UP000280188">
    <property type="component" value="Chromosome"/>
</dbReference>
<evidence type="ECO:0000256" key="10">
    <source>
        <dbReference type="SAM" id="Phobius"/>
    </source>
</evidence>
<evidence type="ECO:0000256" key="6">
    <source>
        <dbReference type="ARBA" id="ARBA00023136"/>
    </source>
</evidence>
<comment type="subcellular location">
    <subcellularLocation>
        <location evidence="1">Membrane</location>
        <topology evidence="1">Multi-pass membrane protein</topology>
    </subcellularLocation>
</comment>
<accession>A0A2Z6IHC8</accession>
<dbReference type="PANTHER" id="PTHR43427">
    <property type="entry name" value="CHLORIDE CHANNEL PROTEIN CLC-E"/>
    <property type="match status" value="1"/>
</dbReference>
<name>A0A2Z6IHC8_ACIFI</name>
<dbReference type="SUPFAM" id="SSF81340">
    <property type="entry name" value="Clc chloride channel"/>
    <property type="match status" value="1"/>
</dbReference>
<dbReference type="EMBL" id="AP018795">
    <property type="protein sequence ID" value="BBF65201.1"/>
    <property type="molecule type" value="Genomic_DNA"/>
</dbReference>
<keyword evidence="9" id="KW-0407">Ion channel</keyword>
<sequence>MENEKVVVNHTESADERITQHSWKDILEPPAKGKNKARYFITPVIIGLIVGILSLVFIDIMDFFTRWSLGIVAHFIPPRSSGFGGGGAQAPYTSAPGYPFMIPLVEGMAGFISGILSYFMIKKPGSLGANKAIRAYHENPESLTLKEAFTTLFTSAMVLGSGGPSGREGAVSMVGGSVGVFIAKLLRQKPHEVREALAIGVGAGLGAMFKAPLAGAIASSEIFFKHDFDIETIIPAFAASAAAYLVVATKVGFSPLFRIGVLPVHSFELRYILWFSIFGIFSGLIARFLLWVFYYISDLFKKLKQPIYVSALIGGVLAGCIGLLSSYAIGNGYGWLQLIMDHKISPGVSELTLGIICVILAMSLNAGSGASGGAFSPTVVIGGLSGALFWHFAKVVSPDVNIPIAMFVVVGMMAVFSVAANAPLSTIVMITEMTGSYGVLLPAMLTVGIAMMFGGEHSLFNAQHDHRSASDHANS</sequence>
<keyword evidence="6 10" id="KW-0472">Membrane</keyword>
<evidence type="ECO:0000256" key="2">
    <source>
        <dbReference type="ARBA" id="ARBA00022448"/>
    </source>
</evidence>
<organism evidence="11 12">
    <name type="scientific">Acidithiobacillus ferridurans</name>
    <dbReference type="NCBI Taxonomy" id="1232575"/>
    <lineage>
        <taxon>Bacteria</taxon>
        <taxon>Pseudomonadati</taxon>
        <taxon>Pseudomonadota</taxon>
        <taxon>Acidithiobacillia</taxon>
        <taxon>Acidithiobacillales</taxon>
        <taxon>Acidithiobacillaceae</taxon>
        <taxon>Acidithiobacillus</taxon>
    </lineage>
</organism>
<feature type="transmembrane region" description="Helical" evidence="10">
    <location>
        <begin position="39"/>
        <end position="58"/>
    </location>
</feature>
<dbReference type="CDD" id="cd00400">
    <property type="entry name" value="Voltage_gated_ClC"/>
    <property type="match status" value="1"/>
</dbReference>
<keyword evidence="12" id="KW-1185">Reference proteome</keyword>
<dbReference type="InterPro" id="IPR014743">
    <property type="entry name" value="Cl-channel_core"/>
</dbReference>
<gene>
    <name evidence="11" type="ORF">AFERRID_14190</name>
</gene>
<feature type="transmembrane region" description="Helical" evidence="10">
    <location>
        <begin position="374"/>
        <end position="392"/>
    </location>
</feature>
<feature type="transmembrane region" description="Helical" evidence="10">
    <location>
        <begin position="196"/>
        <end position="217"/>
    </location>
</feature>
<evidence type="ECO:0000256" key="3">
    <source>
        <dbReference type="ARBA" id="ARBA00022692"/>
    </source>
</evidence>
<dbReference type="Gene3D" id="1.10.3080.10">
    <property type="entry name" value="Clc chloride channel"/>
    <property type="match status" value="1"/>
</dbReference>
<keyword evidence="7" id="KW-0869">Chloride channel</keyword>
<dbReference type="KEGG" id="afj:AFERRID_14190"/>
<evidence type="ECO:0000256" key="5">
    <source>
        <dbReference type="ARBA" id="ARBA00023065"/>
    </source>
</evidence>
<keyword evidence="5" id="KW-0406">Ion transport</keyword>
<dbReference type="PRINTS" id="PR00762">
    <property type="entry name" value="CLCHANNEL"/>
</dbReference>
<evidence type="ECO:0000256" key="4">
    <source>
        <dbReference type="ARBA" id="ARBA00022989"/>
    </source>
</evidence>